<dbReference type="EMBL" id="BDGU01000112">
    <property type="protein sequence ID" value="GAW02708.1"/>
    <property type="molecule type" value="Genomic_DNA"/>
</dbReference>
<dbReference type="STRING" id="5353.A0A1Q3E658"/>
<dbReference type="InterPro" id="IPR037869">
    <property type="entry name" value="Spp1/CFP1"/>
</dbReference>
<evidence type="ECO:0000256" key="3">
    <source>
        <dbReference type="ARBA" id="ARBA00022771"/>
    </source>
</evidence>
<feature type="compositionally biased region" description="Polar residues" evidence="7">
    <location>
        <begin position="123"/>
        <end position="132"/>
    </location>
</feature>
<dbReference type="GO" id="GO:0008270">
    <property type="term" value="F:zinc ion binding"/>
    <property type="evidence" value="ECO:0007669"/>
    <property type="project" value="UniProtKB-KW"/>
</dbReference>
<protein>
    <recommendedName>
        <fullName evidence="8">PHD-type domain-containing protein</fullName>
    </recommendedName>
</protein>
<evidence type="ECO:0000256" key="6">
    <source>
        <dbReference type="PROSITE-ProRule" id="PRU00146"/>
    </source>
</evidence>
<feature type="compositionally biased region" description="Gly residues" evidence="7">
    <location>
        <begin position="518"/>
        <end position="527"/>
    </location>
</feature>
<dbReference type="InterPro" id="IPR001965">
    <property type="entry name" value="Znf_PHD"/>
</dbReference>
<feature type="region of interest" description="Disordered" evidence="7">
    <location>
        <begin position="855"/>
        <end position="890"/>
    </location>
</feature>
<dbReference type="Proteomes" id="UP000188533">
    <property type="component" value="Unassembled WGS sequence"/>
</dbReference>
<evidence type="ECO:0000313" key="9">
    <source>
        <dbReference type="EMBL" id="GAW02708.1"/>
    </source>
</evidence>
<dbReference type="PANTHER" id="PTHR46174:SF1">
    <property type="entry name" value="CXXC-TYPE ZINC FINGER PROTEIN 1"/>
    <property type="match status" value="1"/>
</dbReference>
<feature type="region of interest" description="Disordered" evidence="7">
    <location>
        <begin position="1"/>
        <end position="21"/>
    </location>
</feature>
<keyword evidence="5" id="KW-0539">Nucleus</keyword>
<feature type="compositionally biased region" description="Polar residues" evidence="7">
    <location>
        <begin position="1"/>
        <end position="14"/>
    </location>
</feature>
<proteinExistence type="predicted"/>
<dbReference type="InterPro" id="IPR019786">
    <property type="entry name" value="Zinc_finger_PHD-type_CS"/>
</dbReference>
<feature type="compositionally biased region" description="Basic residues" evidence="7">
    <location>
        <begin position="436"/>
        <end position="447"/>
    </location>
</feature>
<reference evidence="9 10" key="2">
    <citation type="submission" date="2017-02" db="EMBL/GenBank/DDBJ databases">
        <title>A genome survey and senescence transcriptome analysis in Lentinula edodes.</title>
        <authorList>
            <person name="Sakamoto Y."/>
            <person name="Nakade K."/>
            <person name="Sato S."/>
            <person name="Yoshida Y."/>
            <person name="Miyazaki K."/>
            <person name="Natsume S."/>
            <person name="Konno N."/>
        </authorList>
    </citation>
    <scope>NUCLEOTIDE SEQUENCE [LARGE SCALE GENOMIC DNA]</scope>
    <source>
        <strain evidence="9 10">NBRC 111202</strain>
    </source>
</reference>
<dbReference type="InterPro" id="IPR013083">
    <property type="entry name" value="Znf_RING/FYVE/PHD"/>
</dbReference>
<feature type="compositionally biased region" description="Low complexity" evidence="7">
    <location>
        <begin position="748"/>
        <end position="757"/>
    </location>
</feature>
<dbReference type="Pfam" id="PF00628">
    <property type="entry name" value="PHD"/>
    <property type="match status" value="1"/>
</dbReference>
<feature type="region of interest" description="Disordered" evidence="7">
    <location>
        <begin position="795"/>
        <end position="839"/>
    </location>
</feature>
<evidence type="ECO:0000259" key="8">
    <source>
        <dbReference type="PROSITE" id="PS50016"/>
    </source>
</evidence>
<evidence type="ECO:0000256" key="7">
    <source>
        <dbReference type="SAM" id="MobiDB-lite"/>
    </source>
</evidence>
<dbReference type="AlphaFoldDB" id="A0A1Q3E658"/>
<dbReference type="GO" id="GO:0045893">
    <property type="term" value="P:positive regulation of DNA-templated transcription"/>
    <property type="evidence" value="ECO:0007669"/>
    <property type="project" value="TreeGrafter"/>
</dbReference>
<feature type="compositionally biased region" description="Polar residues" evidence="7">
    <location>
        <begin position="725"/>
        <end position="747"/>
    </location>
</feature>
<keyword evidence="4" id="KW-0862">Zinc</keyword>
<keyword evidence="10" id="KW-1185">Reference proteome</keyword>
<dbReference type="GO" id="GO:0048188">
    <property type="term" value="C:Set1C/COMPASS complex"/>
    <property type="evidence" value="ECO:0007669"/>
    <property type="project" value="InterPro"/>
</dbReference>
<gene>
    <name evidence="9" type="ORF">LENED_004376</name>
</gene>
<dbReference type="Gene3D" id="3.30.40.10">
    <property type="entry name" value="Zinc/RING finger domain, C3HC4 (zinc finger)"/>
    <property type="match status" value="1"/>
</dbReference>
<dbReference type="SUPFAM" id="SSF57903">
    <property type="entry name" value="FYVE/PHD zinc finger"/>
    <property type="match status" value="1"/>
</dbReference>
<feature type="compositionally biased region" description="Basic and acidic residues" evidence="7">
    <location>
        <begin position="383"/>
        <end position="396"/>
    </location>
</feature>
<evidence type="ECO:0000313" key="10">
    <source>
        <dbReference type="Proteomes" id="UP000188533"/>
    </source>
</evidence>
<feature type="region of interest" description="Disordered" evidence="7">
    <location>
        <begin position="684"/>
        <end position="704"/>
    </location>
</feature>
<comment type="subcellular location">
    <subcellularLocation>
        <location evidence="1">Nucleus</location>
    </subcellularLocation>
</comment>
<feature type="compositionally biased region" description="Pro residues" evidence="7">
    <location>
        <begin position="166"/>
        <end position="178"/>
    </location>
</feature>
<dbReference type="PROSITE" id="PS50016">
    <property type="entry name" value="ZF_PHD_2"/>
    <property type="match status" value="1"/>
</dbReference>
<sequence>MNDQGIQESTSAQPLTPKKSSIVLPSMENLVGKADGSTGALDISSPNAQEHLRLVSARYAHLPTPQSPNDFTYYVPGLTNGPDSPISHLSRSFASSSRSVIEPPASSSLLDGTPKRPMAKTQPFITPDSSPFVSRIEAHSHVTTLSTPTRSQLPPSNGVDSLVPSFAPPIPRKTPSPSPSEHHSSGLSSPFMAKSTPRPSSNSPPNLKETTSLFTAIPNGTISTSAISTPPVSPLLASGSLSNTTTPPIPAGGELDRIHQVIQHQHDDRESRRPEYLTRAKRSISEVDFGGLMEDENLADRERFSSIGITESPMKGRRIKLFQETSEESFEESLMAGGYGRYRTAEWVRQPQPIVVNAGTGAPVNVVAHLEEVQQQEAPSRPLTEKEVRKQKRLDAFRSSSSSTSRLYPVEIEGKGRVLLDVPTEHNDIDTSLATSKKRTPGKRKRKAEPTAKERRAAAAAAAAEESAEKPNWPDAEFPWRLRTEERTEQARVEEQERLEWIEKYLDRDTDEEDDGEGGSIDGGVYGGAADAEDDEVLPSSVWGVVYEDGDDQPIPYRAGRGKMVPLSGDPNQPLKFKRRRSAYFPSDPADARAALLSKKNVRVLSFRRQRSISHRKSISGNEDDQILCICRGVDDGRELVQCDSCKTWYHLDCIGIDDILELGPPDNDWFCYRCENASDSPPSVEATVPVPYTEPTFAPTDETPRRRQVDNQFFHPPVPVSPTQSWSLSVPHTPKTPTRGVTSNIEFSSGFSSSSSRYGPVTPRHQARDVRIISGGGSTPGGPFDVFGSDDSRFDPTSTPSRGIKFGVPFATPNDKHTPSARVFHTPSKPSTRTGGGVPGSASFGASGFLSSALSERSSGDGIGRVESGPYPYARPSHPGAPYDDSSPIRREGHRIRRIVDPPTMSTRALFIEESPLARTKGKGRALDFGVGSHGIA</sequence>
<accession>A0A1Q3E658</accession>
<feature type="compositionally biased region" description="Low complexity" evidence="7">
    <location>
        <begin position="185"/>
        <end position="206"/>
    </location>
</feature>
<feature type="compositionally biased region" description="Polar residues" evidence="7">
    <location>
        <begin position="141"/>
        <end position="159"/>
    </location>
</feature>
<dbReference type="CDD" id="cd15522">
    <property type="entry name" value="PHD_TAF3"/>
    <property type="match status" value="1"/>
</dbReference>
<evidence type="ECO:0000256" key="4">
    <source>
        <dbReference type="ARBA" id="ARBA00022833"/>
    </source>
</evidence>
<comment type="caution">
    <text evidence="9">The sequence shown here is derived from an EMBL/GenBank/DDBJ whole genome shotgun (WGS) entry which is preliminary data.</text>
</comment>
<feature type="compositionally biased region" description="Basic and acidic residues" evidence="7">
    <location>
        <begin position="448"/>
        <end position="457"/>
    </location>
</feature>
<dbReference type="InterPro" id="IPR011011">
    <property type="entry name" value="Znf_FYVE_PHD"/>
</dbReference>
<evidence type="ECO:0000256" key="1">
    <source>
        <dbReference type="ARBA" id="ARBA00004123"/>
    </source>
</evidence>
<reference evidence="9 10" key="1">
    <citation type="submission" date="2016-08" db="EMBL/GenBank/DDBJ databases">
        <authorList>
            <consortium name="Lentinula edodes genome sequencing consortium"/>
            <person name="Sakamoto Y."/>
            <person name="Nakade K."/>
            <person name="Sato S."/>
            <person name="Yoshida Y."/>
            <person name="Miyazaki K."/>
            <person name="Natsume S."/>
            <person name="Konno N."/>
        </authorList>
    </citation>
    <scope>NUCLEOTIDE SEQUENCE [LARGE SCALE GENOMIC DNA]</scope>
    <source>
        <strain evidence="9 10">NBRC 111202</strain>
    </source>
</reference>
<evidence type="ECO:0000256" key="5">
    <source>
        <dbReference type="ARBA" id="ARBA00023242"/>
    </source>
</evidence>
<dbReference type="InterPro" id="IPR019787">
    <property type="entry name" value="Znf_PHD-finger"/>
</dbReference>
<feature type="domain" description="PHD-type" evidence="8">
    <location>
        <begin position="626"/>
        <end position="678"/>
    </location>
</feature>
<evidence type="ECO:0000256" key="2">
    <source>
        <dbReference type="ARBA" id="ARBA00022723"/>
    </source>
</evidence>
<dbReference type="PROSITE" id="PS01359">
    <property type="entry name" value="ZF_PHD_1"/>
    <property type="match status" value="1"/>
</dbReference>
<organism evidence="9 10">
    <name type="scientific">Lentinula edodes</name>
    <name type="common">Shiitake mushroom</name>
    <name type="synonym">Lentinus edodes</name>
    <dbReference type="NCBI Taxonomy" id="5353"/>
    <lineage>
        <taxon>Eukaryota</taxon>
        <taxon>Fungi</taxon>
        <taxon>Dikarya</taxon>
        <taxon>Basidiomycota</taxon>
        <taxon>Agaricomycotina</taxon>
        <taxon>Agaricomycetes</taxon>
        <taxon>Agaricomycetidae</taxon>
        <taxon>Agaricales</taxon>
        <taxon>Marasmiineae</taxon>
        <taxon>Omphalotaceae</taxon>
        <taxon>Lentinula</taxon>
    </lineage>
</organism>
<dbReference type="SMART" id="SM00249">
    <property type="entry name" value="PHD"/>
    <property type="match status" value="1"/>
</dbReference>
<dbReference type="PANTHER" id="PTHR46174">
    <property type="entry name" value="CXXC-TYPE ZINC FINGER PROTEIN 1"/>
    <property type="match status" value="1"/>
</dbReference>
<feature type="region of interest" description="Disordered" evidence="7">
    <location>
        <begin position="96"/>
        <end position="211"/>
    </location>
</feature>
<feature type="region of interest" description="Disordered" evidence="7">
    <location>
        <begin position="725"/>
        <end position="763"/>
    </location>
</feature>
<feature type="region of interest" description="Disordered" evidence="7">
    <location>
        <begin position="507"/>
        <end position="533"/>
    </location>
</feature>
<feature type="region of interest" description="Disordered" evidence="7">
    <location>
        <begin position="373"/>
        <end position="400"/>
    </location>
</feature>
<keyword evidence="3 6" id="KW-0863">Zinc-finger</keyword>
<keyword evidence="2" id="KW-0479">Metal-binding</keyword>
<name>A0A1Q3E658_LENED</name>
<feature type="region of interest" description="Disordered" evidence="7">
    <location>
        <begin position="429"/>
        <end position="475"/>
    </location>
</feature>